<protein>
    <submittedName>
        <fullName evidence="6">ABC transporter ATP-binding protein</fullName>
    </submittedName>
</protein>
<sequence>MPQSSEKTTVAVTGVSKSYKLANARGLGWFRQDQSSAAVAALHPISLVARSGDSIGLIGQNGSGKSTLLNIIAGNERPSTGEVWVSSLPTLLGVAPALQPHLTGRENVRLGLLALGLEKYEVNDLTPKVLEWCELVEAGGRPMNTYSSGMKARLVFGISTAVPREILLIDEALSTGDSTFSAKAEQRMEEFLADSGTLFLVSHSPETIENFCNRAIWLHDGEVIGDDDPYYLSREYKRWSRHTAANGANSADWAIENRRASYLAPEVILRGTQSTGKHRR</sequence>
<evidence type="ECO:0000256" key="1">
    <source>
        <dbReference type="ARBA" id="ARBA00005417"/>
    </source>
</evidence>
<dbReference type="Pfam" id="PF00005">
    <property type="entry name" value="ABC_tran"/>
    <property type="match status" value="1"/>
</dbReference>
<keyword evidence="2" id="KW-0813">Transport</keyword>
<dbReference type="RefSeq" id="WP_165004646.1">
    <property type="nucleotide sequence ID" value="NZ_CP064955.1"/>
</dbReference>
<dbReference type="InterPro" id="IPR003593">
    <property type="entry name" value="AAA+_ATPase"/>
</dbReference>
<evidence type="ECO:0000313" key="6">
    <source>
        <dbReference type="EMBL" id="QPK82774.1"/>
    </source>
</evidence>
<accession>A0A7T0KMH9</accession>
<dbReference type="GO" id="GO:0016020">
    <property type="term" value="C:membrane"/>
    <property type="evidence" value="ECO:0007669"/>
    <property type="project" value="InterPro"/>
</dbReference>
<gene>
    <name evidence="6" type="ORF">G7Y29_07820</name>
</gene>
<dbReference type="GO" id="GO:0016887">
    <property type="term" value="F:ATP hydrolysis activity"/>
    <property type="evidence" value="ECO:0007669"/>
    <property type="project" value="InterPro"/>
</dbReference>
<dbReference type="AlphaFoldDB" id="A0A7T0KMH9"/>
<dbReference type="KEGG" id="cqn:G7Y29_07820"/>
<evidence type="ECO:0000256" key="3">
    <source>
        <dbReference type="ARBA" id="ARBA00022741"/>
    </source>
</evidence>
<evidence type="ECO:0000256" key="4">
    <source>
        <dbReference type="ARBA" id="ARBA00022840"/>
    </source>
</evidence>
<dbReference type="PROSITE" id="PS50893">
    <property type="entry name" value="ABC_TRANSPORTER_2"/>
    <property type="match status" value="1"/>
</dbReference>
<dbReference type="InterPro" id="IPR017871">
    <property type="entry name" value="ABC_transporter-like_CS"/>
</dbReference>
<evidence type="ECO:0000256" key="2">
    <source>
        <dbReference type="ARBA" id="ARBA00022448"/>
    </source>
</evidence>
<keyword evidence="7" id="KW-1185">Reference proteome</keyword>
<organism evidence="6 7">
    <name type="scientific">Corynebacterium qintianiae</name>
    <dbReference type="NCBI Taxonomy" id="2709392"/>
    <lineage>
        <taxon>Bacteria</taxon>
        <taxon>Bacillati</taxon>
        <taxon>Actinomycetota</taxon>
        <taxon>Actinomycetes</taxon>
        <taxon>Mycobacteriales</taxon>
        <taxon>Corynebacteriaceae</taxon>
        <taxon>Corynebacterium</taxon>
    </lineage>
</organism>
<dbReference type="PANTHER" id="PTHR46743:SF2">
    <property type="entry name" value="TEICHOIC ACIDS EXPORT ATP-BINDING PROTEIN TAGH"/>
    <property type="match status" value="1"/>
</dbReference>
<proteinExistence type="inferred from homology"/>
<name>A0A7T0KMH9_9CORY</name>
<keyword evidence="4 6" id="KW-0067">ATP-binding</keyword>
<dbReference type="PANTHER" id="PTHR46743">
    <property type="entry name" value="TEICHOIC ACIDS EXPORT ATP-BINDING PROTEIN TAGH"/>
    <property type="match status" value="1"/>
</dbReference>
<dbReference type="InterPro" id="IPR015860">
    <property type="entry name" value="ABC_transpr_TagH-like"/>
</dbReference>
<dbReference type="InterPro" id="IPR027417">
    <property type="entry name" value="P-loop_NTPase"/>
</dbReference>
<dbReference type="PROSITE" id="PS00211">
    <property type="entry name" value="ABC_TRANSPORTER_1"/>
    <property type="match status" value="1"/>
</dbReference>
<keyword evidence="3" id="KW-0547">Nucleotide-binding</keyword>
<dbReference type="InterPro" id="IPR003439">
    <property type="entry name" value="ABC_transporter-like_ATP-bd"/>
</dbReference>
<dbReference type="InterPro" id="IPR050683">
    <property type="entry name" value="Bact_Polysacc_Export_ATP-bd"/>
</dbReference>
<dbReference type="EMBL" id="CP064955">
    <property type="protein sequence ID" value="QPK82774.1"/>
    <property type="molecule type" value="Genomic_DNA"/>
</dbReference>
<evidence type="ECO:0000313" key="7">
    <source>
        <dbReference type="Proteomes" id="UP000594586"/>
    </source>
</evidence>
<dbReference type="SMART" id="SM00382">
    <property type="entry name" value="AAA"/>
    <property type="match status" value="1"/>
</dbReference>
<feature type="domain" description="ABC transporter" evidence="5">
    <location>
        <begin position="10"/>
        <end position="245"/>
    </location>
</feature>
<dbReference type="GO" id="GO:0005524">
    <property type="term" value="F:ATP binding"/>
    <property type="evidence" value="ECO:0007669"/>
    <property type="project" value="UniProtKB-KW"/>
</dbReference>
<dbReference type="Proteomes" id="UP000594586">
    <property type="component" value="Chromosome"/>
</dbReference>
<dbReference type="GO" id="GO:0140359">
    <property type="term" value="F:ABC-type transporter activity"/>
    <property type="evidence" value="ECO:0007669"/>
    <property type="project" value="InterPro"/>
</dbReference>
<dbReference type="Gene3D" id="3.40.50.300">
    <property type="entry name" value="P-loop containing nucleotide triphosphate hydrolases"/>
    <property type="match status" value="1"/>
</dbReference>
<reference evidence="6 7" key="1">
    <citation type="submission" date="2020-11" db="EMBL/GenBank/DDBJ databases">
        <title>Corynebacterium sp. MC1420.</title>
        <authorList>
            <person name="Zhou J."/>
        </authorList>
    </citation>
    <scope>NUCLEOTIDE SEQUENCE [LARGE SCALE GENOMIC DNA]</scope>
    <source>
        <strain evidence="6 7">MC1420</strain>
    </source>
</reference>
<dbReference type="CDD" id="cd03220">
    <property type="entry name" value="ABC_KpsT_Wzt"/>
    <property type="match status" value="1"/>
</dbReference>
<comment type="similarity">
    <text evidence="1">Belongs to the ABC transporter superfamily.</text>
</comment>
<evidence type="ECO:0000259" key="5">
    <source>
        <dbReference type="PROSITE" id="PS50893"/>
    </source>
</evidence>
<dbReference type="SUPFAM" id="SSF52540">
    <property type="entry name" value="P-loop containing nucleoside triphosphate hydrolases"/>
    <property type="match status" value="1"/>
</dbReference>